<evidence type="ECO:0000259" key="3">
    <source>
        <dbReference type="Pfam" id="PF24103"/>
    </source>
</evidence>
<dbReference type="OrthoDB" id="8197497at2759"/>
<dbReference type="OMA" id="APPHKKC"/>
<dbReference type="Proteomes" id="UP000504633">
    <property type="component" value="Unplaced"/>
</dbReference>
<dbReference type="AlphaFoldDB" id="A0A6J1LV06"/>
<evidence type="ECO:0000313" key="5">
    <source>
        <dbReference type="RefSeq" id="XP_023170927.2"/>
    </source>
</evidence>
<keyword evidence="2" id="KW-0732">Signal</keyword>
<gene>
    <name evidence="5" type="primary">LOC111599489</name>
</gene>
<feature type="chain" id="PRO_5027108265" evidence="2">
    <location>
        <begin position="27"/>
        <end position="459"/>
    </location>
</feature>
<evidence type="ECO:0000313" key="4">
    <source>
        <dbReference type="Proteomes" id="UP000504633"/>
    </source>
</evidence>
<accession>A0A6J1LV06</accession>
<protein>
    <submittedName>
        <fullName evidence="5">Neurotrophin 1</fullName>
    </submittedName>
</protein>
<evidence type="ECO:0000256" key="2">
    <source>
        <dbReference type="SAM" id="SignalP"/>
    </source>
</evidence>
<sequence>MKAGRAFGCLFWALLYCVLYLDLVNASEEELLDFDFADAKETDAAAGNDDWQLGEEQQAAQQAEKKLEDNMLDFSVDLDEPEPEKQLPPFDWREKVLRTALAKALTDRVLRQKFAEVMPILRALSSQQRLALSALISAQMNAKQGHELRLDQVRMMFGDDKKLLLPIVYDLANLVKSSARKYIQLGSDLAAAALRQTPLQKRKDLFTEEESEQDDSVGTIDVSAKPADDQEQAASSLEDFFEEMQSEVLDPQMINEALTAAQPLPQLKSKSNATRGKRVRRTANEFVHKLTRSVPVSVNEQQLLGGAAGRTIKLNTTAFQQPSGAGTTTIAATTAASTLPPTPTQTYEEIEDLAFAGLNGTQLPITADERLYEVNNSSSAEEPLPSPEELIAGPRYRSHKRQQASYKMAPIKRKRVQSSPYSRSRPKTSASSHSPIVVGHKKCERFTNNMCIRTDDYPL</sequence>
<dbReference type="CTD" id="38558"/>
<dbReference type="KEGG" id="dhe:111599489"/>
<feature type="region of interest" description="Disordered" evidence="1">
    <location>
        <begin position="374"/>
        <end position="436"/>
    </location>
</feature>
<proteinExistence type="predicted"/>
<dbReference type="RefSeq" id="XP_023170927.2">
    <property type="nucleotide sequence ID" value="XM_023315159.2"/>
</dbReference>
<feature type="compositionally biased region" description="Low complexity" evidence="1">
    <location>
        <begin position="377"/>
        <end position="390"/>
    </location>
</feature>
<feature type="signal peptide" evidence="2">
    <location>
        <begin position="1"/>
        <end position="26"/>
    </location>
</feature>
<evidence type="ECO:0000256" key="1">
    <source>
        <dbReference type="SAM" id="MobiDB-lite"/>
    </source>
</evidence>
<keyword evidence="4" id="KW-1185">Reference proteome</keyword>
<name>A0A6J1LV06_DROHY</name>
<dbReference type="GeneID" id="111599489"/>
<dbReference type="InterPro" id="IPR056200">
    <property type="entry name" value="NT_N"/>
</dbReference>
<feature type="domain" description="Neurotrophin 1 N-terminal" evidence="3">
    <location>
        <begin position="92"/>
        <end position="183"/>
    </location>
</feature>
<reference evidence="5" key="1">
    <citation type="submission" date="2025-08" db="UniProtKB">
        <authorList>
            <consortium name="RefSeq"/>
        </authorList>
    </citation>
    <scope>IDENTIFICATION</scope>
    <source>
        <strain evidence="5">15085-1641.00</strain>
        <tissue evidence="5">Whole body</tissue>
    </source>
</reference>
<feature type="region of interest" description="Disordered" evidence="1">
    <location>
        <begin position="206"/>
        <end position="229"/>
    </location>
</feature>
<feature type="compositionally biased region" description="Polar residues" evidence="1">
    <location>
        <begin position="417"/>
        <end position="434"/>
    </location>
</feature>
<organism evidence="4 5">
    <name type="scientific">Drosophila hydei</name>
    <name type="common">Fruit fly</name>
    <dbReference type="NCBI Taxonomy" id="7224"/>
    <lineage>
        <taxon>Eukaryota</taxon>
        <taxon>Metazoa</taxon>
        <taxon>Ecdysozoa</taxon>
        <taxon>Arthropoda</taxon>
        <taxon>Hexapoda</taxon>
        <taxon>Insecta</taxon>
        <taxon>Pterygota</taxon>
        <taxon>Neoptera</taxon>
        <taxon>Endopterygota</taxon>
        <taxon>Diptera</taxon>
        <taxon>Brachycera</taxon>
        <taxon>Muscomorpha</taxon>
        <taxon>Ephydroidea</taxon>
        <taxon>Drosophilidae</taxon>
        <taxon>Drosophila</taxon>
    </lineage>
</organism>
<dbReference type="Pfam" id="PF24103">
    <property type="entry name" value="NT_N"/>
    <property type="match status" value="1"/>
</dbReference>